<dbReference type="Gene3D" id="2.60.40.1120">
    <property type="entry name" value="Carboxypeptidase-like, regulatory domain"/>
    <property type="match status" value="1"/>
</dbReference>
<dbReference type="PROSITE" id="PS52016">
    <property type="entry name" value="TONB_DEPENDENT_REC_3"/>
    <property type="match status" value="1"/>
</dbReference>
<evidence type="ECO:0000313" key="11">
    <source>
        <dbReference type="EMBL" id="MFC3196718.1"/>
    </source>
</evidence>
<dbReference type="InterPro" id="IPR012910">
    <property type="entry name" value="Plug_dom"/>
</dbReference>
<keyword evidence="4 7" id="KW-0812">Transmembrane</keyword>
<evidence type="ECO:0000256" key="2">
    <source>
        <dbReference type="ARBA" id="ARBA00022448"/>
    </source>
</evidence>
<dbReference type="RefSeq" id="WP_379019709.1">
    <property type="nucleotide sequence ID" value="NZ_JBHRTA010000009.1"/>
</dbReference>
<dbReference type="Proteomes" id="UP001595526">
    <property type="component" value="Unassembled WGS sequence"/>
</dbReference>
<dbReference type="NCBIfam" id="TIGR04056">
    <property type="entry name" value="OMP_RagA_SusC"/>
    <property type="match status" value="1"/>
</dbReference>
<evidence type="ECO:0000256" key="1">
    <source>
        <dbReference type="ARBA" id="ARBA00004571"/>
    </source>
</evidence>
<dbReference type="InterPro" id="IPR023996">
    <property type="entry name" value="TonB-dep_OMP_SusC/RagA"/>
</dbReference>
<comment type="similarity">
    <text evidence="7">Belongs to the TonB-dependent receptor family.</text>
</comment>
<accession>A0ABV7JK95</accession>
<dbReference type="InterPro" id="IPR008969">
    <property type="entry name" value="CarboxyPept-like_regulatory"/>
</dbReference>
<dbReference type="EMBL" id="JBHRTA010000009">
    <property type="protein sequence ID" value="MFC3196718.1"/>
    <property type="molecule type" value="Genomic_DNA"/>
</dbReference>
<dbReference type="InterPro" id="IPR023997">
    <property type="entry name" value="TonB-dep_OMP_SusC/RagA_CS"/>
</dbReference>
<proteinExistence type="inferred from homology"/>
<feature type="region of interest" description="Disordered" evidence="8">
    <location>
        <begin position="110"/>
        <end position="130"/>
    </location>
</feature>
<evidence type="ECO:0000256" key="8">
    <source>
        <dbReference type="SAM" id="MobiDB-lite"/>
    </source>
</evidence>
<feature type="signal peptide" evidence="9">
    <location>
        <begin position="1"/>
        <end position="21"/>
    </location>
</feature>
<comment type="caution">
    <text evidence="11">The sequence shown here is derived from an EMBL/GenBank/DDBJ whole genome shotgun (WGS) entry which is preliminary data.</text>
</comment>
<keyword evidence="6 7" id="KW-0998">Cell outer membrane</keyword>
<dbReference type="Gene3D" id="2.40.170.20">
    <property type="entry name" value="TonB-dependent receptor, beta-barrel domain"/>
    <property type="match status" value="1"/>
</dbReference>
<dbReference type="InterPro" id="IPR037066">
    <property type="entry name" value="Plug_dom_sf"/>
</dbReference>
<dbReference type="NCBIfam" id="TIGR04057">
    <property type="entry name" value="SusC_RagA_signa"/>
    <property type="match status" value="1"/>
</dbReference>
<feature type="chain" id="PRO_5045534105" evidence="9">
    <location>
        <begin position="22"/>
        <end position="1226"/>
    </location>
</feature>
<dbReference type="Pfam" id="PF07715">
    <property type="entry name" value="Plug"/>
    <property type="match status" value="1"/>
</dbReference>
<protein>
    <submittedName>
        <fullName evidence="11">SusC/RagA family TonB-linked outer membrane protein</fullName>
    </submittedName>
</protein>
<dbReference type="InterPro" id="IPR036942">
    <property type="entry name" value="Beta-barrel_TonB_sf"/>
</dbReference>
<comment type="subcellular location">
    <subcellularLocation>
        <location evidence="1 7">Cell outer membrane</location>
        <topology evidence="1 7">Multi-pass membrane protein</topology>
    </subcellularLocation>
</comment>
<dbReference type="InterPro" id="IPR039426">
    <property type="entry name" value="TonB-dep_rcpt-like"/>
</dbReference>
<dbReference type="Gene3D" id="3.55.50.30">
    <property type="match status" value="1"/>
</dbReference>
<keyword evidence="9" id="KW-0732">Signal</keyword>
<evidence type="ECO:0000259" key="10">
    <source>
        <dbReference type="Pfam" id="PF07715"/>
    </source>
</evidence>
<dbReference type="SUPFAM" id="SSF56935">
    <property type="entry name" value="Porins"/>
    <property type="match status" value="1"/>
</dbReference>
<evidence type="ECO:0000313" key="12">
    <source>
        <dbReference type="Proteomes" id="UP001595526"/>
    </source>
</evidence>
<keyword evidence="3 7" id="KW-1134">Transmembrane beta strand</keyword>
<dbReference type="SUPFAM" id="SSF49464">
    <property type="entry name" value="Carboxypeptidase regulatory domain-like"/>
    <property type="match status" value="1"/>
</dbReference>
<reference evidence="12" key="1">
    <citation type="journal article" date="2019" name="Int. J. Syst. Evol. Microbiol.">
        <title>The Global Catalogue of Microorganisms (GCM) 10K type strain sequencing project: providing services to taxonomists for standard genome sequencing and annotation.</title>
        <authorList>
            <consortium name="The Broad Institute Genomics Platform"/>
            <consortium name="The Broad Institute Genome Sequencing Center for Infectious Disease"/>
            <person name="Wu L."/>
            <person name="Ma J."/>
        </authorList>
    </citation>
    <scope>NUCLEOTIDE SEQUENCE [LARGE SCALE GENOMIC DNA]</scope>
    <source>
        <strain evidence="12">KCTC 52416</strain>
    </source>
</reference>
<keyword evidence="2 7" id="KW-0813">Transport</keyword>
<evidence type="ECO:0000256" key="5">
    <source>
        <dbReference type="ARBA" id="ARBA00023136"/>
    </source>
</evidence>
<organism evidence="11 12">
    <name type="scientific">Parapedobacter deserti</name>
    <dbReference type="NCBI Taxonomy" id="1912957"/>
    <lineage>
        <taxon>Bacteria</taxon>
        <taxon>Pseudomonadati</taxon>
        <taxon>Bacteroidota</taxon>
        <taxon>Sphingobacteriia</taxon>
        <taxon>Sphingobacteriales</taxon>
        <taxon>Sphingobacteriaceae</taxon>
        <taxon>Parapedobacter</taxon>
    </lineage>
</organism>
<keyword evidence="12" id="KW-1185">Reference proteome</keyword>
<gene>
    <name evidence="11" type="ORF">ACFOET_03740</name>
</gene>
<evidence type="ECO:0000256" key="7">
    <source>
        <dbReference type="PROSITE-ProRule" id="PRU01360"/>
    </source>
</evidence>
<dbReference type="Pfam" id="PF13715">
    <property type="entry name" value="CarbopepD_reg_2"/>
    <property type="match status" value="1"/>
</dbReference>
<evidence type="ECO:0000256" key="6">
    <source>
        <dbReference type="ARBA" id="ARBA00023237"/>
    </source>
</evidence>
<feature type="domain" description="TonB-dependent receptor plug" evidence="10">
    <location>
        <begin position="243"/>
        <end position="332"/>
    </location>
</feature>
<evidence type="ECO:0000256" key="3">
    <source>
        <dbReference type="ARBA" id="ARBA00022452"/>
    </source>
</evidence>
<sequence>MKSKPLQKTLLWLVAMLTVQALHGQSEPATPLHEATVELAVASAPLRSVIREIERQTPYRFFFRDAEIATLNDISIAQGTHNLGQLLTTLLEGTGLHYSQMGASVLIQRSTAASPSSETGDRNGTMLPDQERINGRITDPEGAPLSGASVYHPASGTTAVTDAEGHFSLPLSLLEATTIVVSYVGFKPEEYLVSASTARPMAIVLSEETNVLDEVVINTGYQTLSKERSAGSFSKPELQVFNKRSGTMNVLERLDGLIPGLSLNAGATNGEFYPVSIRGLSTVNGASEPLYIVDGIAVPSLAMVNPNDVADVTVLKDATAASIWGARASNGVIVITTKKGPESGGRFQVEYDMFYSFRGKPGIDVFPTMTSSQYAQTMEQLYTMPGYVRDGATDWATINAPNATSGRNAILPHEYLLYGRAQEAPVGYRNTTLPELAAWDNLQQMKDLWYRNAALTNHTLSLSGRGERYGAYASLAYTGQQDATPGNRDQLYQLNARQDYQPHNRIGIYLITNVFYQERGAKRAIAPDSRFVPYALFEDADGQPFDHSWLYWSDALRQSYETQSEGLTDIGRLQLSFNPAHQFDSGHTHSSLLNSRILSGAQVDLWKGLRFEGVYGVDLANTQERAYDAASGFDGQVEIGKMTVTAPSVLSYLPTTGGTLQHINIQQRNWTIRNQFSYNNDWADGIHQLNVLAGAEYQRQTRAAVTNRLRGYDENLLTFKPIDYNTTSAGIANTIINTNATYRVNDQYNETYLDTRFRSYYANAAYTLLRKYTLNASTRFDQSNLFGKDISAQARPVWSVGASWLLSDEPYLQAVQWVNRLQVRATYGITGNSPAPGSGASYDILAPGFAFGVPAGSINATYINVPGNSRLSWEQTQNINAGVDFSLFGRRLSGSIDYYHKHTTDLLGYVPQSAFTGYPVVFGNSGVINNQGLEVSLQSRNVQTPDFSWSTQLTFARNKGKVVSLHTESPLVYASDIIRGASALYFDPANLGLVEGHQPFSLFAYRYAGLDGQGDPTIRLADGSTTKEPSVARIGDLVNAGSTTPLIRGGLSNFFRYRQFGLDVNIVYSFDFVLRRDVNTFYTDRATATNYSTGNLHQDFLNRWQQPGDEANTDIPAFDPAADRTSRTDLNYYTAADINVVRGDYIKLRDITLTYDLPASALGLARIKQLTLRAQLNNAMLWRANRHGIDPEFYNGMGARGTDYVTGIHRIPFNQRSFTLGAHLNF</sequence>
<keyword evidence="5 7" id="KW-0472">Membrane</keyword>
<dbReference type="Gene3D" id="2.170.130.10">
    <property type="entry name" value="TonB-dependent receptor, plug domain"/>
    <property type="match status" value="1"/>
</dbReference>
<evidence type="ECO:0000256" key="4">
    <source>
        <dbReference type="ARBA" id="ARBA00022692"/>
    </source>
</evidence>
<evidence type="ECO:0000256" key="9">
    <source>
        <dbReference type="SAM" id="SignalP"/>
    </source>
</evidence>
<name>A0ABV7JK95_9SPHI</name>